<accession>A0ABT5F9R7</accession>
<feature type="transmembrane region" description="Helical" evidence="6">
    <location>
        <begin position="164"/>
        <end position="186"/>
    </location>
</feature>
<evidence type="ECO:0000256" key="5">
    <source>
        <dbReference type="ARBA" id="ARBA00023136"/>
    </source>
</evidence>
<organism evidence="8 9">
    <name type="scientific">Psychrosphaera algicola</name>
    <dbReference type="NCBI Taxonomy" id="3023714"/>
    <lineage>
        <taxon>Bacteria</taxon>
        <taxon>Pseudomonadati</taxon>
        <taxon>Pseudomonadota</taxon>
        <taxon>Gammaproteobacteria</taxon>
        <taxon>Alteromonadales</taxon>
        <taxon>Pseudoalteromonadaceae</taxon>
        <taxon>Psychrosphaera</taxon>
    </lineage>
</organism>
<feature type="transmembrane region" description="Helical" evidence="6">
    <location>
        <begin position="75"/>
        <end position="96"/>
    </location>
</feature>
<dbReference type="PANTHER" id="PTHR23504">
    <property type="entry name" value="MAJOR FACILITATOR SUPERFAMILY DOMAIN-CONTAINING PROTEIN 10"/>
    <property type="match status" value="1"/>
</dbReference>
<protein>
    <submittedName>
        <fullName evidence="8">MFS transporter</fullName>
    </submittedName>
</protein>
<keyword evidence="9" id="KW-1185">Reference proteome</keyword>
<evidence type="ECO:0000256" key="6">
    <source>
        <dbReference type="SAM" id="Phobius"/>
    </source>
</evidence>
<feature type="transmembrane region" description="Helical" evidence="6">
    <location>
        <begin position="198"/>
        <end position="214"/>
    </location>
</feature>
<comment type="caution">
    <text evidence="8">The sequence shown here is derived from an EMBL/GenBank/DDBJ whole genome shotgun (WGS) entry which is preliminary data.</text>
</comment>
<keyword evidence="4 6" id="KW-1133">Transmembrane helix</keyword>
<evidence type="ECO:0000256" key="1">
    <source>
        <dbReference type="ARBA" id="ARBA00004141"/>
    </source>
</evidence>
<gene>
    <name evidence="8" type="ORF">PN838_05090</name>
</gene>
<sequence>MEQNYLLLLVSRFLTGITEGNVAIARAIALDIGETGDEKSAQSKTAAISLINSAVFLGWLLGPLIGGLLAEVESYYAMLAAAFGAFVCYVLVTAFLQETRIVSYASKLSVWQAVRQENSFYLLRSQWIRKLFYAYFIYTLAINLFYEFYPIWLVDKQDYGSLDIGLATTNMTLFMTLSSVLLVTYFQKQFGLTAPMRFAMALLACALLIVPSSEGLQTHLLFAMCGILIAIFNGMLPVYVSENEPSSGHGATMGLLTMTFCLANVFASIVGGILLMFDSTLPIYMSAGFFLLALGLFQYWLFKIQNSQFSVKIKE</sequence>
<comment type="subcellular location">
    <subcellularLocation>
        <location evidence="1">Membrane</location>
        <topology evidence="1">Multi-pass membrane protein</topology>
    </subcellularLocation>
</comment>
<keyword evidence="3 6" id="KW-0812">Transmembrane</keyword>
<feature type="transmembrane region" description="Helical" evidence="6">
    <location>
        <begin position="220"/>
        <end position="240"/>
    </location>
</feature>
<proteinExistence type="predicted"/>
<evidence type="ECO:0000313" key="8">
    <source>
        <dbReference type="EMBL" id="MDC2888267.1"/>
    </source>
</evidence>
<dbReference type="Pfam" id="PF07690">
    <property type="entry name" value="MFS_1"/>
    <property type="match status" value="1"/>
</dbReference>
<feature type="transmembrane region" description="Helical" evidence="6">
    <location>
        <begin position="132"/>
        <end position="152"/>
    </location>
</feature>
<dbReference type="Gene3D" id="1.20.1250.20">
    <property type="entry name" value="MFS general substrate transporter like domains"/>
    <property type="match status" value="1"/>
</dbReference>
<dbReference type="PROSITE" id="PS50850">
    <property type="entry name" value="MFS"/>
    <property type="match status" value="1"/>
</dbReference>
<feature type="transmembrane region" description="Helical" evidence="6">
    <location>
        <begin position="283"/>
        <end position="302"/>
    </location>
</feature>
<feature type="transmembrane region" description="Helical" evidence="6">
    <location>
        <begin position="47"/>
        <end position="69"/>
    </location>
</feature>
<dbReference type="InterPro" id="IPR011701">
    <property type="entry name" value="MFS"/>
</dbReference>
<dbReference type="RefSeq" id="WP_272179931.1">
    <property type="nucleotide sequence ID" value="NZ_JAQOMS010000002.1"/>
</dbReference>
<dbReference type="Proteomes" id="UP001528411">
    <property type="component" value="Unassembled WGS sequence"/>
</dbReference>
<dbReference type="PANTHER" id="PTHR23504:SF15">
    <property type="entry name" value="MAJOR FACILITATOR SUPERFAMILY (MFS) PROFILE DOMAIN-CONTAINING PROTEIN"/>
    <property type="match status" value="1"/>
</dbReference>
<evidence type="ECO:0000259" key="7">
    <source>
        <dbReference type="PROSITE" id="PS50850"/>
    </source>
</evidence>
<keyword evidence="5 6" id="KW-0472">Membrane</keyword>
<keyword evidence="2" id="KW-0813">Transport</keyword>
<name>A0ABT5F9R7_9GAMM</name>
<evidence type="ECO:0000256" key="2">
    <source>
        <dbReference type="ARBA" id="ARBA00022448"/>
    </source>
</evidence>
<feature type="domain" description="Major facilitator superfamily (MFS) profile" evidence="7">
    <location>
        <begin position="1"/>
        <end position="305"/>
    </location>
</feature>
<dbReference type="InterPro" id="IPR020846">
    <property type="entry name" value="MFS_dom"/>
</dbReference>
<reference evidence="8 9" key="1">
    <citation type="submission" date="2023-01" db="EMBL/GenBank/DDBJ databases">
        <title>Psychrosphaera sp. nov., isolated from marine algae.</title>
        <authorList>
            <person name="Bayburt H."/>
            <person name="Choi B.J."/>
            <person name="Kim J.M."/>
            <person name="Choi D.G."/>
            <person name="Jeon C.O."/>
        </authorList>
    </citation>
    <scope>NUCLEOTIDE SEQUENCE [LARGE SCALE GENOMIC DNA]</scope>
    <source>
        <strain evidence="8 9">G1-22</strain>
    </source>
</reference>
<dbReference type="InterPro" id="IPR036259">
    <property type="entry name" value="MFS_trans_sf"/>
</dbReference>
<evidence type="ECO:0000256" key="4">
    <source>
        <dbReference type="ARBA" id="ARBA00022989"/>
    </source>
</evidence>
<evidence type="ECO:0000313" key="9">
    <source>
        <dbReference type="Proteomes" id="UP001528411"/>
    </source>
</evidence>
<dbReference type="EMBL" id="JAQOMS010000002">
    <property type="protein sequence ID" value="MDC2888267.1"/>
    <property type="molecule type" value="Genomic_DNA"/>
</dbReference>
<evidence type="ECO:0000256" key="3">
    <source>
        <dbReference type="ARBA" id="ARBA00022692"/>
    </source>
</evidence>
<feature type="transmembrane region" description="Helical" evidence="6">
    <location>
        <begin position="252"/>
        <end position="277"/>
    </location>
</feature>
<dbReference type="SUPFAM" id="SSF103473">
    <property type="entry name" value="MFS general substrate transporter"/>
    <property type="match status" value="1"/>
</dbReference>